<evidence type="ECO:0000256" key="1">
    <source>
        <dbReference type="RuleBase" id="RU004560"/>
    </source>
</evidence>
<evidence type="ECO:0000313" key="5">
    <source>
        <dbReference type="Proteomes" id="UP000799444"/>
    </source>
</evidence>
<dbReference type="Proteomes" id="UP000799444">
    <property type="component" value="Unassembled WGS sequence"/>
</dbReference>
<evidence type="ECO:0000256" key="2">
    <source>
        <dbReference type="SAM" id="MobiDB-lite"/>
    </source>
</evidence>
<evidence type="ECO:0000259" key="3">
    <source>
        <dbReference type="PROSITE" id="PS51719"/>
    </source>
</evidence>
<sequence length="812" mass="87775">MMRPSPVGDALPPPRPRSRKSSVADQSAYSSPSSHVPTTFFLRSEDDLDQSSASSEGANTPNRPRDSTFGVQSLEDTLGAAFGQDIESPDKLRERAAATKGHEHKASRRSSNVSPRAPNRHCESSRPSPVKRPKRQPLPDTIPNPLLTPLNVDTPFPIPPSAIPSTPRSASSRSLKLSDEDSNLDDVASQAITSGGEDEGDAERTAADSFPQLVMPSIQMPSRRPFTPKGKAMGKLKILVAGEAGIGKTSLIRSIVQLCEDIVHVDPLSPQSLAQSPLPPNPKTTLRSKKGSSFGTSQITQIHASTKAYPHWYTDLGESHILRRRKSSADSVLERNICFVDTPGHNSVAIVDYVESLLVQTCSVASMEDSDILGVMSGNGGITVDLILYMLPSSNDISKDVERMERLSALTNVVPIIAKSDTLSPPDVVAIKTSMLAHLQNTSIKPFLFGTAVEDALLAVQGLAVPSSSPDPNTTTEPDQYPFNTPTYPYAVSSIHGPDMDTMDASLLMSPDYVQPLFPSELGTLVEQVFDPDSIAWLRHSAAKKFLAWRRRTRLPGDSFILHGLAGQSRQHGSVASSSIGLHGAPPIVSRTSSIFSAASPSGVLVPRASSPFYLSNSHLNSNLQSPFPGSSPSLSHAQSDGLEGPSDFSLARYNAHLSNEQHFSEIRMAKWATDLQRSLRNERDRYEELQRGERAQWLLDQVSQEVKEGNIITSPGGTPRAEWAVVRHKKGKDMNITGQRYGTSGRLDSRDPLGLCNFRDEVRRRGFVLVKVLGGMSVIGAVVVAVVKACGLEAGLPEGGFWSWMTGGRAE</sequence>
<dbReference type="PROSITE" id="PS51719">
    <property type="entry name" value="G_SEPTIN"/>
    <property type="match status" value="1"/>
</dbReference>
<feature type="compositionally biased region" description="Polar residues" evidence="2">
    <location>
        <begin position="625"/>
        <end position="639"/>
    </location>
</feature>
<dbReference type="SUPFAM" id="SSF52540">
    <property type="entry name" value="P-loop containing nucleoside triphosphate hydrolases"/>
    <property type="match status" value="1"/>
</dbReference>
<feature type="region of interest" description="Disordered" evidence="2">
    <location>
        <begin position="269"/>
        <end position="292"/>
    </location>
</feature>
<comment type="similarity">
    <text evidence="1">Belongs to the TRAFAC class TrmE-Era-EngA-EngB-Septin-like GTPase superfamily. Septin GTPase family.</text>
</comment>
<keyword evidence="1" id="KW-0547">Nucleotide-binding</keyword>
<accession>A0A9P4VA49</accession>
<dbReference type="EMBL" id="ML996097">
    <property type="protein sequence ID" value="KAF2741255.1"/>
    <property type="molecule type" value="Genomic_DNA"/>
</dbReference>
<dbReference type="AlphaFoldDB" id="A0A9P4VA49"/>
<dbReference type="PANTHER" id="PTHR18884">
    <property type="entry name" value="SEPTIN"/>
    <property type="match status" value="1"/>
</dbReference>
<dbReference type="GO" id="GO:0005525">
    <property type="term" value="F:GTP binding"/>
    <property type="evidence" value="ECO:0007669"/>
    <property type="project" value="UniProtKB-KW"/>
</dbReference>
<feature type="compositionally biased region" description="Polar residues" evidence="2">
    <location>
        <begin position="23"/>
        <end position="37"/>
    </location>
</feature>
<dbReference type="OrthoDB" id="4150765at2759"/>
<keyword evidence="1" id="KW-0342">GTP-binding</keyword>
<dbReference type="Gene3D" id="3.40.50.300">
    <property type="entry name" value="P-loop containing nucleotide triphosphate hydrolases"/>
    <property type="match status" value="1"/>
</dbReference>
<feature type="region of interest" description="Disordered" evidence="2">
    <location>
        <begin position="625"/>
        <end position="644"/>
    </location>
</feature>
<comment type="caution">
    <text evidence="4">The sequence shown here is derived from an EMBL/GenBank/DDBJ whole genome shotgun (WGS) entry which is preliminary data.</text>
</comment>
<keyword evidence="5" id="KW-1185">Reference proteome</keyword>
<feature type="compositionally biased region" description="Basic and acidic residues" evidence="2">
    <location>
        <begin position="88"/>
        <end position="101"/>
    </location>
</feature>
<gene>
    <name evidence="4" type="ORF">EJ04DRAFT_480481</name>
</gene>
<feature type="compositionally biased region" description="Polar residues" evidence="2">
    <location>
        <begin position="50"/>
        <end position="62"/>
    </location>
</feature>
<proteinExistence type="inferred from homology"/>
<protein>
    <recommendedName>
        <fullName evidence="3">Septin-type G domain-containing protein</fullName>
    </recommendedName>
</protein>
<feature type="compositionally biased region" description="Polar residues" evidence="2">
    <location>
        <begin position="163"/>
        <end position="175"/>
    </location>
</feature>
<dbReference type="InterPro" id="IPR027417">
    <property type="entry name" value="P-loop_NTPase"/>
</dbReference>
<dbReference type="Pfam" id="PF00735">
    <property type="entry name" value="Septin"/>
    <property type="match status" value="1"/>
</dbReference>
<feature type="domain" description="Septin-type G" evidence="3">
    <location>
        <begin position="232"/>
        <end position="556"/>
    </location>
</feature>
<organism evidence="4 5">
    <name type="scientific">Polyplosphaeria fusca</name>
    <dbReference type="NCBI Taxonomy" id="682080"/>
    <lineage>
        <taxon>Eukaryota</taxon>
        <taxon>Fungi</taxon>
        <taxon>Dikarya</taxon>
        <taxon>Ascomycota</taxon>
        <taxon>Pezizomycotina</taxon>
        <taxon>Dothideomycetes</taxon>
        <taxon>Pleosporomycetidae</taxon>
        <taxon>Pleosporales</taxon>
        <taxon>Tetraplosphaeriaceae</taxon>
        <taxon>Polyplosphaeria</taxon>
    </lineage>
</organism>
<dbReference type="InterPro" id="IPR030379">
    <property type="entry name" value="G_SEPTIN_dom"/>
</dbReference>
<name>A0A9P4VA49_9PLEO</name>
<feature type="region of interest" description="Disordered" evidence="2">
    <location>
        <begin position="1"/>
        <end position="185"/>
    </location>
</feature>
<reference evidence="4" key="1">
    <citation type="journal article" date="2020" name="Stud. Mycol.">
        <title>101 Dothideomycetes genomes: a test case for predicting lifestyles and emergence of pathogens.</title>
        <authorList>
            <person name="Haridas S."/>
            <person name="Albert R."/>
            <person name="Binder M."/>
            <person name="Bloem J."/>
            <person name="Labutti K."/>
            <person name="Salamov A."/>
            <person name="Andreopoulos B."/>
            <person name="Baker S."/>
            <person name="Barry K."/>
            <person name="Bills G."/>
            <person name="Bluhm B."/>
            <person name="Cannon C."/>
            <person name="Castanera R."/>
            <person name="Culley D."/>
            <person name="Daum C."/>
            <person name="Ezra D."/>
            <person name="Gonzalez J."/>
            <person name="Henrissat B."/>
            <person name="Kuo A."/>
            <person name="Liang C."/>
            <person name="Lipzen A."/>
            <person name="Lutzoni F."/>
            <person name="Magnuson J."/>
            <person name="Mondo S."/>
            <person name="Nolan M."/>
            <person name="Ohm R."/>
            <person name="Pangilinan J."/>
            <person name="Park H.-J."/>
            <person name="Ramirez L."/>
            <person name="Alfaro M."/>
            <person name="Sun H."/>
            <person name="Tritt A."/>
            <person name="Yoshinaga Y."/>
            <person name="Zwiers L.-H."/>
            <person name="Turgeon B."/>
            <person name="Goodwin S."/>
            <person name="Spatafora J."/>
            <person name="Crous P."/>
            <person name="Grigoriev I."/>
        </authorList>
    </citation>
    <scope>NUCLEOTIDE SEQUENCE</scope>
    <source>
        <strain evidence="4">CBS 125425</strain>
    </source>
</reference>
<evidence type="ECO:0000313" key="4">
    <source>
        <dbReference type="EMBL" id="KAF2741255.1"/>
    </source>
</evidence>